<dbReference type="InterPro" id="IPR000873">
    <property type="entry name" value="AMP-dep_synth/lig_dom"/>
</dbReference>
<reference evidence="2" key="1">
    <citation type="submission" date="2010-04" db="EMBL/GenBank/DDBJ databases">
        <authorList>
            <person name="Reid K.E."/>
            <person name="Liao N."/>
            <person name="Chan S."/>
            <person name="Docking R."/>
            <person name="Taylor G."/>
            <person name="Moore R."/>
            <person name="Mayo M."/>
            <person name="Munro S."/>
            <person name="King J."/>
            <person name="Yanchuk A."/>
            <person name="Holt R."/>
            <person name="Jones S."/>
            <person name="Marra M."/>
            <person name="Ritland C.E."/>
            <person name="Ritland K."/>
            <person name="Bohlmann J."/>
        </authorList>
    </citation>
    <scope>NUCLEOTIDE SEQUENCE</scope>
    <source>
        <tissue evidence="2">Bud</tissue>
    </source>
</reference>
<dbReference type="Gene3D" id="3.30.300.30">
    <property type="match status" value="1"/>
</dbReference>
<dbReference type="Gene3D" id="3.40.50.980">
    <property type="match status" value="1"/>
</dbReference>
<dbReference type="SUPFAM" id="SSF56801">
    <property type="entry name" value="Acetyl-CoA synthetase-like"/>
    <property type="match status" value="1"/>
</dbReference>
<sequence length="272" mass="29845">MKIGLTAGASIPLHVDQFFEAIGITLLNAYGLTEMTSIYSGRNTECNVLGTAGLPLHGIEVKVVDPETGAILKSGEKGLIKVRGPQLMKGYYKNIDATMKAIDKDNWLDTGDLGWLASQKPGGGRRCGGMMVVEGRAKDTIVLSTGENVEPIEIEAAALESNLIEQIVVVGQDQRRLGALIVPNMEAIQLEARELAKSKGITSQPTVGDFKELIRRELIEHTSRCPFHIGPFVLLEEHFTVDSGLLTPTLKVRREKIHMKFQDKIANMFHKE</sequence>
<name>D5ABN6_PICSI</name>
<dbReference type="PANTHER" id="PTHR43813">
    <property type="entry name" value="ACYL-ACTIVATING ENZYME 16, CHLOROPLASTIC-RELATED"/>
    <property type="match status" value="1"/>
</dbReference>
<dbReference type="PANTHER" id="PTHR43813:SF1">
    <property type="entry name" value="ACYL-ACTIVATING ENZYME 16, CHLOROPLASTIC-RELATED"/>
    <property type="match status" value="1"/>
</dbReference>
<evidence type="ECO:0000259" key="1">
    <source>
        <dbReference type="Pfam" id="PF00501"/>
    </source>
</evidence>
<protein>
    <recommendedName>
        <fullName evidence="1">AMP-dependent synthetase/ligase domain-containing protein</fullName>
    </recommendedName>
</protein>
<organism evidence="2">
    <name type="scientific">Picea sitchensis</name>
    <name type="common">Sitka spruce</name>
    <name type="synonym">Pinus sitchensis</name>
    <dbReference type="NCBI Taxonomy" id="3332"/>
    <lineage>
        <taxon>Eukaryota</taxon>
        <taxon>Viridiplantae</taxon>
        <taxon>Streptophyta</taxon>
        <taxon>Embryophyta</taxon>
        <taxon>Tracheophyta</taxon>
        <taxon>Spermatophyta</taxon>
        <taxon>Pinopsida</taxon>
        <taxon>Pinidae</taxon>
        <taxon>Conifers I</taxon>
        <taxon>Pinales</taxon>
        <taxon>Pinaceae</taxon>
        <taxon>Picea</taxon>
    </lineage>
</organism>
<dbReference type="GO" id="GO:0030497">
    <property type="term" value="P:fatty acid elongation"/>
    <property type="evidence" value="ECO:0007669"/>
    <property type="project" value="TreeGrafter"/>
</dbReference>
<dbReference type="InterPro" id="IPR045851">
    <property type="entry name" value="AMP-bd_C_sf"/>
</dbReference>
<evidence type="ECO:0000313" key="2">
    <source>
        <dbReference type="EMBL" id="ADE76955.1"/>
    </source>
</evidence>
<feature type="domain" description="AMP-dependent synthetase/ligase" evidence="1">
    <location>
        <begin position="3"/>
        <end position="92"/>
    </location>
</feature>
<dbReference type="Pfam" id="PF00501">
    <property type="entry name" value="AMP-binding"/>
    <property type="match status" value="1"/>
</dbReference>
<dbReference type="Gene3D" id="2.30.38.10">
    <property type="entry name" value="Luciferase, Domain 3"/>
    <property type="match status" value="1"/>
</dbReference>
<dbReference type="InterPro" id="IPR052987">
    <property type="entry name" value="Chloroplast_AMP-bd_Enzymes"/>
</dbReference>
<dbReference type="AlphaFoldDB" id="D5ABN6"/>
<proteinExistence type="evidence at transcript level"/>
<accession>D5ABN6</accession>
<dbReference type="GO" id="GO:0008922">
    <property type="term" value="F:long-chain fatty acid [acyl-carrier-protein] ligase activity"/>
    <property type="evidence" value="ECO:0007669"/>
    <property type="project" value="TreeGrafter"/>
</dbReference>
<dbReference type="GO" id="GO:0009507">
    <property type="term" value="C:chloroplast"/>
    <property type="evidence" value="ECO:0007669"/>
    <property type="project" value="TreeGrafter"/>
</dbReference>
<dbReference type="Pfam" id="PF23562">
    <property type="entry name" value="AMP-binding_C_3"/>
    <property type="match status" value="1"/>
</dbReference>
<dbReference type="EMBL" id="BT123647">
    <property type="protein sequence ID" value="ADE76955.1"/>
    <property type="molecule type" value="mRNA"/>
</dbReference>